<accession>A0A964E5K9</accession>
<dbReference type="InterPro" id="IPR003593">
    <property type="entry name" value="AAA+_ATPase"/>
</dbReference>
<evidence type="ECO:0000256" key="1">
    <source>
        <dbReference type="ARBA" id="ARBA00005417"/>
    </source>
</evidence>
<dbReference type="SUPFAM" id="SSF52540">
    <property type="entry name" value="P-loop containing nucleoside triphosphate hydrolases"/>
    <property type="match status" value="1"/>
</dbReference>
<organism evidence="9 10">
    <name type="scientific">Acidisoma cellulosilyticum</name>
    <dbReference type="NCBI Taxonomy" id="2802395"/>
    <lineage>
        <taxon>Bacteria</taxon>
        <taxon>Pseudomonadati</taxon>
        <taxon>Pseudomonadota</taxon>
        <taxon>Alphaproteobacteria</taxon>
        <taxon>Acetobacterales</taxon>
        <taxon>Acidocellaceae</taxon>
        <taxon>Acidisoma</taxon>
    </lineage>
</organism>
<dbReference type="GO" id="GO:0005524">
    <property type="term" value="F:ATP binding"/>
    <property type="evidence" value="ECO:0007669"/>
    <property type="project" value="UniProtKB-KW"/>
</dbReference>
<dbReference type="EMBL" id="JAESVA010000006">
    <property type="protein sequence ID" value="MCB8882078.1"/>
    <property type="molecule type" value="Genomic_DNA"/>
</dbReference>
<evidence type="ECO:0000256" key="4">
    <source>
        <dbReference type="ARBA" id="ARBA00022741"/>
    </source>
</evidence>
<evidence type="ECO:0000256" key="6">
    <source>
        <dbReference type="ARBA" id="ARBA00022967"/>
    </source>
</evidence>
<evidence type="ECO:0000313" key="10">
    <source>
        <dbReference type="Proteomes" id="UP000721844"/>
    </source>
</evidence>
<dbReference type="GO" id="GO:0016887">
    <property type="term" value="F:ATP hydrolysis activity"/>
    <property type="evidence" value="ECO:0007669"/>
    <property type="project" value="InterPro"/>
</dbReference>
<protein>
    <submittedName>
        <fullName evidence="9">ABC transporter ATP-binding protein</fullName>
    </submittedName>
</protein>
<gene>
    <name evidence="9" type="ORF">ACELLULO517_17670</name>
</gene>
<dbReference type="InterPro" id="IPR008995">
    <property type="entry name" value="Mo/tungstate-bd_C_term_dom"/>
</dbReference>
<dbReference type="SMART" id="SM00382">
    <property type="entry name" value="AAA"/>
    <property type="match status" value="1"/>
</dbReference>
<feature type="domain" description="ABC transporter" evidence="8">
    <location>
        <begin position="4"/>
        <end position="234"/>
    </location>
</feature>
<name>A0A964E5K9_9PROT</name>
<dbReference type="Gene3D" id="3.40.50.300">
    <property type="entry name" value="P-loop containing nucleotide triphosphate hydrolases"/>
    <property type="match status" value="1"/>
</dbReference>
<dbReference type="Gene3D" id="2.40.50.100">
    <property type="match status" value="1"/>
</dbReference>
<dbReference type="FunFam" id="3.40.50.300:FF:000042">
    <property type="entry name" value="Maltose/maltodextrin ABC transporter, ATP-binding protein"/>
    <property type="match status" value="1"/>
</dbReference>
<keyword evidence="6" id="KW-1278">Translocase</keyword>
<dbReference type="GO" id="GO:0008643">
    <property type="term" value="P:carbohydrate transport"/>
    <property type="evidence" value="ECO:0007669"/>
    <property type="project" value="InterPro"/>
</dbReference>
<dbReference type="GO" id="GO:0055052">
    <property type="term" value="C:ATP-binding cassette (ABC) transporter complex, substrate-binding subunit-containing"/>
    <property type="evidence" value="ECO:0007669"/>
    <property type="project" value="TreeGrafter"/>
</dbReference>
<dbReference type="InterPro" id="IPR012340">
    <property type="entry name" value="NA-bd_OB-fold"/>
</dbReference>
<comment type="similarity">
    <text evidence="1">Belongs to the ABC transporter superfamily.</text>
</comment>
<dbReference type="Pfam" id="PF00005">
    <property type="entry name" value="ABC_tran"/>
    <property type="match status" value="1"/>
</dbReference>
<dbReference type="InterPro" id="IPR003439">
    <property type="entry name" value="ABC_transporter-like_ATP-bd"/>
</dbReference>
<evidence type="ECO:0000256" key="5">
    <source>
        <dbReference type="ARBA" id="ARBA00022840"/>
    </source>
</evidence>
<evidence type="ECO:0000259" key="8">
    <source>
        <dbReference type="PROSITE" id="PS50893"/>
    </source>
</evidence>
<comment type="caution">
    <text evidence="9">The sequence shown here is derived from an EMBL/GenBank/DDBJ whole genome shotgun (WGS) entry which is preliminary data.</text>
</comment>
<dbReference type="SUPFAM" id="SSF50331">
    <property type="entry name" value="MOP-like"/>
    <property type="match status" value="1"/>
</dbReference>
<evidence type="ECO:0000313" key="9">
    <source>
        <dbReference type="EMBL" id="MCB8882078.1"/>
    </source>
</evidence>
<dbReference type="AlphaFoldDB" id="A0A964E5K9"/>
<dbReference type="PROSITE" id="PS00211">
    <property type="entry name" value="ABC_TRANSPORTER_1"/>
    <property type="match status" value="1"/>
</dbReference>
<dbReference type="Proteomes" id="UP000721844">
    <property type="component" value="Unassembled WGS sequence"/>
</dbReference>
<dbReference type="InterPro" id="IPR047641">
    <property type="entry name" value="ABC_transpr_MalK/UgpC-like"/>
</dbReference>
<evidence type="ECO:0000256" key="3">
    <source>
        <dbReference type="ARBA" id="ARBA00022475"/>
    </source>
</evidence>
<keyword evidence="5 9" id="KW-0067">ATP-binding</keyword>
<keyword evidence="3" id="KW-1003">Cell membrane</keyword>
<reference evidence="9 10" key="1">
    <citation type="journal article" date="2021" name="Microorganisms">
        <title>Acidisoma silvae sp. nov. and Acidisomacellulosilytica sp. nov., Two Acidophilic Bacteria Isolated from Decaying Wood, Hydrolyzing Cellulose and Producing Poly-3-hydroxybutyrate.</title>
        <authorList>
            <person name="Mieszkin S."/>
            <person name="Pouder E."/>
            <person name="Uroz S."/>
            <person name="Simon-Colin C."/>
            <person name="Alain K."/>
        </authorList>
    </citation>
    <scope>NUCLEOTIDE SEQUENCE [LARGE SCALE GENOMIC DNA]</scope>
    <source>
        <strain evidence="9 10">HW T5.17</strain>
    </source>
</reference>
<dbReference type="InterPro" id="IPR027417">
    <property type="entry name" value="P-loop_NTPase"/>
</dbReference>
<proteinExistence type="inferred from homology"/>
<dbReference type="PANTHER" id="PTHR43875:SF15">
    <property type="entry name" value="TREHALOSE IMPORT ATP-BINDING PROTEIN SUGC"/>
    <property type="match status" value="1"/>
</dbReference>
<evidence type="ECO:0000256" key="2">
    <source>
        <dbReference type="ARBA" id="ARBA00022448"/>
    </source>
</evidence>
<keyword evidence="10" id="KW-1185">Reference proteome</keyword>
<dbReference type="PROSITE" id="PS50893">
    <property type="entry name" value="ABC_TRANSPORTER_2"/>
    <property type="match status" value="1"/>
</dbReference>
<dbReference type="RefSeq" id="WP_227308745.1">
    <property type="nucleotide sequence ID" value="NZ_JAESVA010000006.1"/>
</dbReference>
<sequence>MTTIRFEKVSKSFGDYNAVQDLNLEIKDGEFMVFVGPSGCGKTTTLRMLAGLETPTYGRIYLDNDDVTLAAPGKRDVAMVFQSYALYPHMTVRKNLAFGPEVRGEPKAAIAKRVEQVSELVGLQSLLHRRPSELSGGQRQRVALGRAMIREPRIFLLDEPLSNLDAALRTHMRTEISELQRKLGVTTVYVTHDQVEAMTMGHRIAVFSHGRILQVDTPARLYGAPANKSVATFIGSPKMNILPARLAPGAGHVTVNCLGTVFTLPSLSLTSALPPEMIELGIRPDDIHWTKDAPSRCTEKMSGTVISLETTGSETFVIVDIQGVEVNSRFPSFVQIKIGDQVDLLFDRSDVHLFDATSGDSLRDVSSIVEMSALSHVK</sequence>
<dbReference type="PANTHER" id="PTHR43875">
    <property type="entry name" value="MALTODEXTRIN IMPORT ATP-BINDING PROTEIN MSMX"/>
    <property type="match status" value="1"/>
</dbReference>
<keyword evidence="4" id="KW-0547">Nucleotide-binding</keyword>
<dbReference type="InterPro" id="IPR017871">
    <property type="entry name" value="ABC_transporter-like_CS"/>
</dbReference>
<dbReference type="InterPro" id="IPR013611">
    <property type="entry name" value="Transp-assoc_OB_typ2"/>
</dbReference>
<dbReference type="Pfam" id="PF08402">
    <property type="entry name" value="TOBE_2"/>
    <property type="match status" value="1"/>
</dbReference>
<dbReference type="CDD" id="cd03301">
    <property type="entry name" value="ABC_MalK_N"/>
    <property type="match status" value="1"/>
</dbReference>
<keyword evidence="2" id="KW-0813">Transport</keyword>
<evidence type="ECO:0000256" key="7">
    <source>
        <dbReference type="ARBA" id="ARBA00023136"/>
    </source>
</evidence>
<dbReference type="InterPro" id="IPR015855">
    <property type="entry name" value="ABC_transpr_MalK-like"/>
</dbReference>
<dbReference type="Gene3D" id="2.40.50.140">
    <property type="entry name" value="Nucleic acid-binding proteins"/>
    <property type="match status" value="1"/>
</dbReference>
<keyword evidence="7" id="KW-0472">Membrane</keyword>
<dbReference type="GO" id="GO:0140359">
    <property type="term" value="F:ABC-type transporter activity"/>
    <property type="evidence" value="ECO:0007669"/>
    <property type="project" value="InterPro"/>
</dbReference>